<keyword evidence="2" id="KW-1185">Reference proteome</keyword>
<reference evidence="1" key="1">
    <citation type="journal article" date="2021" name="Nat. Commun.">
        <title>Genetic determinants of endophytism in the Arabidopsis root mycobiome.</title>
        <authorList>
            <person name="Mesny F."/>
            <person name="Miyauchi S."/>
            <person name="Thiergart T."/>
            <person name="Pickel B."/>
            <person name="Atanasova L."/>
            <person name="Karlsson M."/>
            <person name="Huettel B."/>
            <person name="Barry K.W."/>
            <person name="Haridas S."/>
            <person name="Chen C."/>
            <person name="Bauer D."/>
            <person name="Andreopoulos W."/>
            <person name="Pangilinan J."/>
            <person name="LaButti K."/>
            <person name="Riley R."/>
            <person name="Lipzen A."/>
            <person name="Clum A."/>
            <person name="Drula E."/>
            <person name="Henrissat B."/>
            <person name="Kohler A."/>
            <person name="Grigoriev I.V."/>
            <person name="Martin F.M."/>
            <person name="Hacquard S."/>
        </authorList>
    </citation>
    <scope>NUCLEOTIDE SEQUENCE</scope>
    <source>
        <strain evidence="1">MPI-CAGE-CH-0230</strain>
    </source>
</reference>
<name>A0A9P8XYX4_9PEZI</name>
<evidence type="ECO:0000313" key="2">
    <source>
        <dbReference type="Proteomes" id="UP000756346"/>
    </source>
</evidence>
<protein>
    <recommendedName>
        <fullName evidence="3">Ankyrin repeat-containing domain protein</fullName>
    </recommendedName>
</protein>
<dbReference type="RefSeq" id="XP_046008633.1">
    <property type="nucleotide sequence ID" value="XM_046155125.1"/>
</dbReference>
<dbReference type="InterPro" id="IPR036770">
    <property type="entry name" value="Ankyrin_rpt-contain_sf"/>
</dbReference>
<dbReference type="Proteomes" id="UP000756346">
    <property type="component" value="Unassembled WGS sequence"/>
</dbReference>
<accession>A0A9P8XYX4</accession>
<proteinExistence type="predicted"/>
<evidence type="ECO:0000313" key="1">
    <source>
        <dbReference type="EMBL" id="KAH7025085.1"/>
    </source>
</evidence>
<dbReference type="EMBL" id="JAGTJQ010000009">
    <property type="protein sequence ID" value="KAH7025085.1"/>
    <property type="molecule type" value="Genomic_DNA"/>
</dbReference>
<comment type="caution">
    <text evidence="1">The sequence shown here is derived from an EMBL/GenBank/DDBJ whole genome shotgun (WGS) entry which is preliminary data.</text>
</comment>
<organism evidence="1 2">
    <name type="scientific">Microdochium trichocladiopsis</name>
    <dbReference type="NCBI Taxonomy" id="1682393"/>
    <lineage>
        <taxon>Eukaryota</taxon>
        <taxon>Fungi</taxon>
        <taxon>Dikarya</taxon>
        <taxon>Ascomycota</taxon>
        <taxon>Pezizomycotina</taxon>
        <taxon>Sordariomycetes</taxon>
        <taxon>Xylariomycetidae</taxon>
        <taxon>Xylariales</taxon>
        <taxon>Microdochiaceae</taxon>
        <taxon>Microdochium</taxon>
    </lineage>
</organism>
<dbReference type="GeneID" id="70184671"/>
<sequence length="125" mass="14698">MYSFCSNYGAYYPSRRNAAWNADFSRVFKALRSAAPRFDINERSSIGSTLTLHAARKDYLSFMEAMLIEWGDDVDLSLKDADGLTAVDYAVKWDLRLTLDMFDKWPQLFSHEKQRLERLREEQRK</sequence>
<evidence type="ECO:0008006" key="3">
    <source>
        <dbReference type="Google" id="ProtNLM"/>
    </source>
</evidence>
<gene>
    <name evidence="1" type="ORF">B0I36DRAFT_332504</name>
</gene>
<dbReference type="Gene3D" id="1.25.40.20">
    <property type="entry name" value="Ankyrin repeat-containing domain"/>
    <property type="match status" value="1"/>
</dbReference>
<dbReference type="SUPFAM" id="SSF48403">
    <property type="entry name" value="Ankyrin repeat"/>
    <property type="match status" value="1"/>
</dbReference>
<dbReference type="AlphaFoldDB" id="A0A9P8XYX4"/>